<reference evidence="2 3" key="1">
    <citation type="journal article" date="2016" name="Nat. Commun.">
        <title>Thousands of microbial genomes shed light on interconnected biogeochemical processes in an aquifer system.</title>
        <authorList>
            <person name="Anantharaman K."/>
            <person name="Brown C.T."/>
            <person name="Hug L.A."/>
            <person name="Sharon I."/>
            <person name="Castelle C.J."/>
            <person name="Probst A.J."/>
            <person name="Thomas B.C."/>
            <person name="Singh A."/>
            <person name="Wilkins M.J."/>
            <person name="Karaoz U."/>
            <person name="Brodie E.L."/>
            <person name="Williams K.H."/>
            <person name="Hubbard S.S."/>
            <person name="Banfield J.F."/>
        </authorList>
    </citation>
    <scope>NUCLEOTIDE SEQUENCE [LARGE SCALE GENOMIC DNA]</scope>
</reference>
<feature type="coiled-coil region" evidence="1">
    <location>
        <begin position="196"/>
        <end position="237"/>
    </location>
</feature>
<dbReference type="AlphaFoldDB" id="A0A1F8F2I9"/>
<proteinExistence type="predicted"/>
<organism evidence="2 3">
    <name type="scientific">Candidatus Yanofskybacteria bacterium RIFCSPHIGHO2_02_FULL_38_22b</name>
    <dbReference type="NCBI Taxonomy" id="1802673"/>
    <lineage>
        <taxon>Bacteria</taxon>
        <taxon>Candidatus Yanofskyibacteriota</taxon>
    </lineage>
</organism>
<keyword evidence="1" id="KW-0175">Coiled coil</keyword>
<accession>A0A1F8F2I9</accession>
<dbReference type="Proteomes" id="UP000176834">
    <property type="component" value="Unassembled WGS sequence"/>
</dbReference>
<evidence type="ECO:0000256" key="1">
    <source>
        <dbReference type="SAM" id="Coils"/>
    </source>
</evidence>
<name>A0A1F8F2I9_9BACT</name>
<gene>
    <name evidence="2" type="ORF">A3B86_01155</name>
</gene>
<protein>
    <submittedName>
        <fullName evidence="2">Uncharacterized protein</fullName>
    </submittedName>
</protein>
<comment type="caution">
    <text evidence="2">The sequence shown here is derived from an EMBL/GenBank/DDBJ whole genome shotgun (WGS) entry which is preliminary data.</text>
</comment>
<sequence>MSAEYPLKDIRLQQLHDSGFNVANFLCFPPHTLSGREEELRVFLKKHGRISCRHFHDDEKTHFKCPVLYDQTDIDVILKFCLEHNQTFYTLCNEAITLDDSICAGNILVLNEQTYFIEYFHGPGTPRDIESKGSDELKTFNRTIGQPAEGVPPSEAVLKMAYEARKFNPYPIGKRQDNIICWGWRWGWLHYQLQANQFLLKENERLINCNQALERQLEELRNRFENFRSQARQKRLAKYQRG</sequence>
<evidence type="ECO:0000313" key="2">
    <source>
        <dbReference type="EMBL" id="OGN07345.1"/>
    </source>
</evidence>
<evidence type="ECO:0000313" key="3">
    <source>
        <dbReference type="Proteomes" id="UP000176834"/>
    </source>
</evidence>
<dbReference type="EMBL" id="MGJN01000007">
    <property type="protein sequence ID" value="OGN07345.1"/>
    <property type="molecule type" value="Genomic_DNA"/>
</dbReference>